<feature type="region of interest" description="Disordered" evidence="15">
    <location>
        <begin position="191"/>
        <end position="227"/>
    </location>
</feature>
<evidence type="ECO:0000313" key="18">
    <source>
        <dbReference type="RefSeq" id="XP_017883938.1"/>
    </source>
</evidence>
<keyword evidence="8 13" id="KW-0547">Nucleotide-binding</keyword>
<dbReference type="AlphaFoldDB" id="A0AAJ7J3Q3"/>
<evidence type="ECO:0000256" key="3">
    <source>
        <dbReference type="ARBA" id="ARBA00012513"/>
    </source>
</evidence>
<dbReference type="Proteomes" id="UP000694925">
    <property type="component" value="Unplaced"/>
</dbReference>
<keyword evidence="7" id="KW-0808">Transferase</keyword>
<reference evidence="18" key="1">
    <citation type="submission" date="2025-08" db="UniProtKB">
        <authorList>
            <consortium name="RefSeq"/>
        </authorList>
    </citation>
    <scope>IDENTIFICATION</scope>
    <source>
        <tissue evidence="18">Whole body</tissue>
    </source>
</reference>
<keyword evidence="10 13" id="KW-0067">ATP-binding</keyword>
<keyword evidence="17" id="KW-1185">Reference proteome</keyword>
<dbReference type="InterPro" id="IPR000719">
    <property type="entry name" value="Prot_kinase_dom"/>
</dbReference>
<evidence type="ECO:0000256" key="4">
    <source>
        <dbReference type="ARBA" id="ARBA00022454"/>
    </source>
</evidence>
<evidence type="ECO:0000256" key="2">
    <source>
        <dbReference type="ARBA" id="ARBA00004496"/>
    </source>
</evidence>
<evidence type="ECO:0000256" key="5">
    <source>
        <dbReference type="ARBA" id="ARBA00022490"/>
    </source>
</evidence>
<dbReference type="GO" id="GO:0035556">
    <property type="term" value="P:intracellular signal transduction"/>
    <property type="evidence" value="ECO:0007669"/>
    <property type="project" value="TreeGrafter"/>
</dbReference>
<dbReference type="GeneID" id="108627272"/>
<dbReference type="GO" id="GO:0072354">
    <property type="term" value="F:histone H3T3 kinase activity"/>
    <property type="evidence" value="ECO:0007669"/>
    <property type="project" value="TreeGrafter"/>
</dbReference>
<dbReference type="PANTHER" id="PTHR24419:SF18">
    <property type="entry name" value="SERINE_THREONINE-PROTEIN KINASE HASPIN"/>
    <property type="match status" value="1"/>
</dbReference>
<dbReference type="GO" id="GO:0005737">
    <property type="term" value="C:cytoplasm"/>
    <property type="evidence" value="ECO:0007669"/>
    <property type="project" value="UniProtKB-SubCell"/>
</dbReference>
<dbReference type="PANTHER" id="PTHR24419">
    <property type="entry name" value="INTERLEUKIN-1 RECEPTOR-ASSOCIATED KINASE"/>
    <property type="match status" value="1"/>
</dbReference>
<evidence type="ECO:0000256" key="8">
    <source>
        <dbReference type="ARBA" id="ARBA00022741"/>
    </source>
</evidence>
<dbReference type="SMART" id="SM01331">
    <property type="entry name" value="DUF3635"/>
    <property type="match status" value="1"/>
</dbReference>
<dbReference type="CTD" id="83903"/>
<dbReference type="GO" id="GO:0005524">
    <property type="term" value="F:ATP binding"/>
    <property type="evidence" value="ECO:0007669"/>
    <property type="project" value="UniProtKB-UniRule"/>
</dbReference>
<dbReference type="InterPro" id="IPR017441">
    <property type="entry name" value="Protein_kinase_ATP_BS"/>
</dbReference>
<comment type="catalytic activity">
    <reaction evidence="11">
        <text>L-threonyl-[protein] + ATP = O-phospho-L-threonyl-[protein] + ADP + H(+)</text>
        <dbReference type="Rhea" id="RHEA:46608"/>
        <dbReference type="Rhea" id="RHEA-COMP:11060"/>
        <dbReference type="Rhea" id="RHEA-COMP:11605"/>
        <dbReference type="ChEBI" id="CHEBI:15378"/>
        <dbReference type="ChEBI" id="CHEBI:30013"/>
        <dbReference type="ChEBI" id="CHEBI:30616"/>
        <dbReference type="ChEBI" id="CHEBI:61977"/>
        <dbReference type="ChEBI" id="CHEBI:456216"/>
        <dbReference type="EC" id="2.7.11.1"/>
    </reaction>
</comment>
<gene>
    <name evidence="18" type="primary">LOC108627272</name>
</gene>
<evidence type="ECO:0000256" key="9">
    <source>
        <dbReference type="ARBA" id="ARBA00022777"/>
    </source>
</evidence>
<feature type="region of interest" description="Disordered" evidence="15">
    <location>
        <begin position="520"/>
        <end position="550"/>
    </location>
</feature>
<dbReference type="FunFam" id="1.10.510.10:FF:000401">
    <property type="entry name" value="serine/threonine-protein kinase haspin"/>
    <property type="match status" value="1"/>
</dbReference>
<feature type="compositionally biased region" description="Basic residues" evidence="15">
    <location>
        <begin position="197"/>
        <end position="217"/>
    </location>
</feature>
<feature type="domain" description="Protein kinase" evidence="16">
    <location>
        <begin position="881"/>
        <end position="1206"/>
    </location>
</feature>
<dbReference type="SUPFAM" id="SSF56112">
    <property type="entry name" value="Protein kinase-like (PK-like)"/>
    <property type="match status" value="1"/>
</dbReference>
<evidence type="ECO:0000256" key="1">
    <source>
        <dbReference type="ARBA" id="ARBA00004286"/>
    </source>
</evidence>
<evidence type="ECO:0000313" key="17">
    <source>
        <dbReference type="Proteomes" id="UP000694925"/>
    </source>
</evidence>
<keyword evidence="5" id="KW-0963">Cytoplasm</keyword>
<evidence type="ECO:0000256" key="10">
    <source>
        <dbReference type="ARBA" id="ARBA00022840"/>
    </source>
</evidence>
<comment type="catalytic activity">
    <reaction evidence="12">
        <text>L-seryl-[protein] + ATP = O-phospho-L-seryl-[protein] + ADP + H(+)</text>
        <dbReference type="Rhea" id="RHEA:17989"/>
        <dbReference type="Rhea" id="RHEA-COMP:9863"/>
        <dbReference type="Rhea" id="RHEA-COMP:11604"/>
        <dbReference type="ChEBI" id="CHEBI:15378"/>
        <dbReference type="ChEBI" id="CHEBI:29999"/>
        <dbReference type="ChEBI" id="CHEBI:30616"/>
        <dbReference type="ChEBI" id="CHEBI:83421"/>
        <dbReference type="ChEBI" id="CHEBI:456216"/>
        <dbReference type="EC" id="2.7.11.1"/>
    </reaction>
</comment>
<proteinExistence type="predicted"/>
<accession>A0AAJ7J3Q3</accession>
<evidence type="ECO:0000256" key="14">
    <source>
        <dbReference type="SAM" id="Coils"/>
    </source>
</evidence>
<dbReference type="RefSeq" id="XP_017883938.1">
    <property type="nucleotide sequence ID" value="XM_018028449.2"/>
</dbReference>
<dbReference type="SMART" id="SM00220">
    <property type="entry name" value="S_TKc"/>
    <property type="match status" value="1"/>
</dbReference>
<comment type="subcellular location">
    <subcellularLocation>
        <location evidence="1">Chromosome</location>
    </subcellularLocation>
    <subcellularLocation>
        <location evidence="2">Cytoplasm</location>
    </subcellularLocation>
</comment>
<keyword evidence="6" id="KW-0723">Serine/threonine-protein kinase</keyword>
<dbReference type="GO" id="GO:0000278">
    <property type="term" value="P:mitotic cell cycle"/>
    <property type="evidence" value="ECO:0007669"/>
    <property type="project" value="TreeGrafter"/>
</dbReference>
<name>A0AAJ7J3Q3_9HYME</name>
<dbReference type="EC" id="2.7.11.1" evidence="3"/>
<evidence type="ECO:0000256" key="13">
    <source>
        <dbReference type="PROSITE-ProRule" id="PRU10141"/>
    </source>
</evidence>
<feature type="binding site" evidence="13">
    <location>
        <position position="908"/>
    </location>
    <ligand>
        <name>ATP</name>
        <dbReference type="ChEBI" id="CHEBI:30616"/>
    </ligand>
</feature>
<dbReference type="Gene3D" id="1.10.510.10">
    <property type="entry name" value="Transferase(Phosphotransferase) domain 1"/>
    <property type="match status" value="1"/>
</dbReference>
<evidence type="ECO:0000256" key="11">
    <source>
        <dbReference type="ARBA" id="ARBA00047899"/>
    </source>
</evidence>
<dbReference type="PROSITE" id="PS50011">
    <property type="entry name" value="PROTEIN_KINASE_DOM"/>
    <property type="match status" value="1"/>
</dbReference>
<feature type="compositionally biased region" description="Low complexity" evidence="15">
    <location>
        <begin position="532"/>
        <end position="541"/>
    </location>
</feature>
<dbReference type="Gene3D" id="3.30.200.20">
    <property type="entry name" value="Phosphorylase Kinase, domain 1"/>
    <property type="match status" value="1"/>
</dbReference>
<evidence type="ECO:0000256" key="6">
    <source>
        <dbReference type="ARBA" id="ARBA00022527"/>
    </source>
</evidence>
<dbReference type="GO" id="GO:0005634">
    <property type="term" value="C:nucleus"/>
    <property type="evidence" value="ECO:0007669"/>
    <property type="project" value="TreeGrafter"/>
</dbReference>
<evidence type="ECO:0000259" key="16">
    <source>
        <dbReference type="PROSITE" id="PS50011"/>
    </source>
</evidence>
<organism evidence="17 18">
    <name type="scientific">Ceratina calcarata</name>
    <dbReference type="NCBI Taxonomy" id="156304"/>
    <lineage>
        <taxon>Eukaryota</taxon>
        <taxon>Metazoa</taxon>
        <taxon>Ecdysozoa</taxon>
        <taxon>Arthropoda</taxon>
        <taxon>Hexapoda</taxon>
        <taxon>Insecta</taxon>
        <taxon>Pterygota</taxon>
        <taxon>Neoptera</taxon>
        <taxon>Endopterygota</taxon>
        <taxon>Hymenoptera</taxon>
        <taxon>Apocrita</taxon>
        <taxon>Aculeata</taxon>
        <taxon>Apoidea</taxon>
        <taxon>Anthophila</taxon>
        <taxon>Apidae</taxon>
        <taxon>Ceratina</taxon>
        <taxon>Zadontomerus</taxon>
    </lineage>
</organism>
<dbReference type="KEGG" id="ccal:108627272"/>
<evidence type="ECO:0000256" key="15">
    <source>
        <dbReference type="SAM" id="MobiDB-lite"/>
    </source>
</evidence>
<dbReference type="GO" id="GO:0005694">
    <property type="term" value="C:chromosome"/>
    <property type="evidence" value="ECO:0007669"/>
    <property type="project" value="UniProtKB-SubCell"/>
</dbReference>
<feature type="region of interest" description="Disordered" evidence="15">
    <location>
        <begin position="84"/>
        <end position="119"/>
    </location>
</feature>
<keyword evidence="14" id="KW-0175">Coiled coil</keyword>
<dbReference type="Pfam" id="PF12330">
    <property type="entry name" value="Haspin_kinase"/>
    <property type="match status" value="1"/>
</dbReference>
<feature type="compositionally biased region" description="Low complexity" evidence="15">
    <location>
        <begin position="95"/>
        <end position="105"/>
    </location>
</feature>
<dbReference type="PROSITE" id="PS00107">
    <property type="entry name" value="PROTEIN_KINASE_ATP"/>
    <property type="match status" value="1"/>
</dbReference>
<keyword evidence="4" id="KW-0158">Chromosome</keyword>
<sequence>MFTHSIVNKMNRKLMQSVRTYERKKSKEVIIPLRRVDDSTFDSIRNVCVPLTKKSNAIDEESGNDNSVHDPFDTTFDRLLKNTRIPPKLPKTDNDSLSLDSTNSSVERRNKNSSQEKSYSFKVKSFSIGKKTRRKQKSVLTNIKTGKVKLQSTFGTLKVTKNKPQNKKNEKKTTSIILGIDSSGVSFEANISDAKKRNQKKRKNVAKRNNVKRRKKNNNSTNRIPPKYVETKRCSIHLDRLSVVEHSNKMNEVKKESDQLQQEVNQMNSSNLRHNDTSVKHCFVRLEHLEMDSCTNPSLGKESENNNSDTSIKHCFVQLEYLKENSFVRPRNAKSVHEMIISSTPIGRPLRSTTYRIHMSPILMSYSEKSKDNKDKSNNKYNISLESKSADSYIKLGTEMNEYKDKPRLYLSLTNTSVSSKSNSDRSENINEMNSVSSIICDQRNSMKNTSEREQNGISNSLMFTVKDEIIKTNQQCLRFSIDPNGSPSLFNDTSRQIRSPLNGNTETVLASNLKINNESPVDIEESDRNSNELSKNLSSSTTDKSPTIEKTQKELLGSSVAAPWTPFASFDSSIISLEINDKSKGADLIKQSALNGSMPLNVDTFGDSIERQSALSPCVVLKRLQDPIRITKRREYKKWNLDLDNIAEDYNDNTDLMNKVDEVGRKSKGRETILPEKLQALERESLGNTNGSDKSIYLKPGKSWARSITILNNVRNGSDLEKLSIGKGKKWRRSVQDILNMQKRGSIHSCIKKNASDKELLNEINNKPENEVTGKGRTPDSANVARVSRKISVRVVPIRKSVKSIEDAPFLEVYGIVPVRSQRFTLINNPRRSSGNVQIDHVDGQIIEEHPSLTAKEVILQRCVQKNYIPFSTYFTDSYLKHCQKIGEGVYGEVFLYEDEGKKSVIKIIPIEGNDYVNGEPQKKFHEILSEIVIAMELHNLRFNAKYNTDGFVEVKNIKCIMGKYPEKLIELWNIYDEEKCSDNDCPSMFRDDQLYIVLELGHGGQDLEAFVFNTADEAHILFIQAALALAVAEEAFEFEHRDLHWGNILISQTSEPSVHYKLGDKKIELISKGVKVSIIDFTLSRVTYQGCSIFNDLSSDPTLFTAQGEYQFEIYRLMRDKVKNNWHNFEPYTNILWLHYTLDKMIREVRYRKRNLKIHKNGIVKLKELKNEILSYNSAFDFVMNCDKVSNLLCIDTKSEVTLV</sequence>
<evidence type="ECO:0000256" key="7">
    <source>
        <dbReference type="ARBA" id="ARBA00022679"/>
    </source>
</evidence>
<dbReference type="InterPro" id="IPR024604">
    <property type="entry name" value="GSG2_C"/>
</dbReference>
<keyword evidence="9" id="KW-0418">Kinase</keyword>
<protein>
    <recommendedName>
        <fullName evidence="3">non-specific serine/threonine protein kinase</fullName>
        <ecNumber evidence="3">2.7.11.1</ecNumber>
    </recommendedName>
</protein>
<evidence type="ECO:0000256" key="12">
    <source>
        <dbReference type="ARBA" id="ARBA00048679"/>
    </source>
</evidence>
<dbReference type="InterPro" id="IPR011009">
    <property type="entry name" value="Kinase-like_dom_sf"/>
</dbReference>
<feature type="coiled-coil region" evidence="14">
    <location>
        <begin position="243"/>
        <end position="270"/>
    </location>
</feature>